<gene>
    <name evidence="1" type="ordered locus">AciPR4_2654</name>
</gene>
<reference evidence="1 2" key="1">
    <citation type="journal article" date="2012" name="Stand. Genomic Sci.">
        <title>Complete genome sequence of Terriglobus saanensis type strain SP1PR4(T), an Acidobacteria from tundra soil.</title>
        <authorList>
            <person name="Rawat S.R."/>
            <person name="Mannisto M.K."/>
            <person name="Starovoytov V."/>
            <person name="Goodwin L."/>
            <person name="Nolan M."/>
            <person name="Hauser L."/>
            <person name="Land M."/>
            <person name="Davenport K.W."/>
            <person name="Woyke T."/>
            <person name="Haggblom M.M."/>
        </authorList>
    </citation>
    <scope>NUCLEOTIDE SEQUENCE</scope>
    <source>
        <strain evidence="2">ATCC BAA-1853 / DSM 23119 / SP1PR4</strain>
    </source>
</reference>
<evidence type="ECO:0000313" key="1">
    <source>
        <dbReference type="EMBL" id="ADV83431.1"/>
    </source>
</evidence>
<dbReference type="SUPFAM" id="SSF51556">
    <property type="entry name" value="Metallo-dependent hydrolases"/>
    <property type="match status" value="1"/>
</dbReference>
<accession>E8V1U3</accession>
<dbReference type="EMBL" id="CP002467">
    <property type="protein sequence ID" value="ADV83431.1"/>
    <property type="molecule type" value="Genomic_DNA"/>
</dbReference>
<dbReference type="InterPro" id="IPR052350">
    <property type="entry name" value="Metallo-dep_Lactonases"/>
</dbReference>
<dbReference type="RefSeq" id="WP_013569164.1">
    <property type="nucleotide sequence ID" value="NC_014963.1"/>
</dbReference>
<dbReference type="Gene3D" id="3.20.20.140">
    <property type="entry name" value="Metal-dependent hydrolases"/>
    <property type="match status" value="1"/>
</dbReference>
<proteinExistence type="predicted"/>
<dbReference type="PANTHER" id="PTHR43569:SF2">
    <property type="entry name" value="AMIDOHYDROLASE-RELATED DOMAIN-CONTAINING PROTEIN"/>
    <property type="match status" value="1"/>
</dbReference>
<keyword evidence="2" id="KW-1185">Reference proteome</keyword>
<evidence type="ECO:0000313" key="2">
    <source>
        <dbReference type="Proteomes" id="UP000006844"/>
    </source>
</evidence>
<dbReference type="eggNOG" id="COG3618">
    <property type="taxonomic scope" value="Bacteria"/>
</dbReference>
<organism evidence="1 2">
    <name type="scientific">Terriglobus saanensis (strain ATCC BAA-1853 / DSM 23119 / SP1PR4)</name>
    <dbReference type="NCBI Taxonomy" id="401053"/>
    <lineage>
        <taxon>Bacteria</taxon>
        <taxon>Pseudomonadati</taxon>
        <taxon>Acidobacteriota</taxon>
        <taxon>Terriglobia</taxon>
        <taxon>Terriglobales</taxon>
        <taxon>Acidobacteriaceae</taxon>
        <taxon>Terriglobus</taxon>
    </lineage>
</organism>
<name>E8V1U3_TERSS</name>
<dbReference type="Proteomes" id="UP000006844">
    <property type="component" value="Chromosome"/>
</dbReference>
<dbReference type="KEGG" id="tsa:AciPR4_2654"/>
<sequence>MQYRALGKTGIEASIIGFGASKRCGESLHPRTTRFGVRGWSRIKTHLEEPSGAAMLGVEAHHHRWRYDVVGFDWRRGTLAPLHRHFAAEDLIKDVARADVGSAVAAQARPWIEEIEWLLTIAESAPLMHGVIHWLQRGSRFPALLERYRGRLPKGLRHVMQGDLTRGNGADV</sequence>
<protein>
    <submittedName>
        <fullName evidence="1">Uncharacterized protein</fullName>
    </submittedName>
</protein>
<dbReference type="PANTHER" id="PTHR43569">
    <property type="entry name" value="AMIDOHYDROLASE"/>
    <property type="match status" value="1"/>
</dbReference>
<dbReference type="STRING" id="401053.AciPR4_2654"/>
<dbReference type="AlphaFoldDB" id="E8V1U3"/>
<dbReference type="InterPro" id="IPR032466">
    <property type="entry name" value="Metal_Hydrolase"/>
</dbReference>
<dbReference type="HOGENOM" id="CLU_1554550_0_0_0"/>